<dbReference type="InterPro" id="IPR023997">
    <property type="entry name" value="TonB-dep_OMP_SusC/RagA_CS"/>
</dbReference>
<dbReference type="NCBIfam" id="TIGR04056">
    <property type="entry name" value="OMP_RagA_SusC"/>
    <property type="match status" value="1"/>
</dbReference>
<reference evidence="10 11" key="1">
    <citation type="journal article" date="2011" name="J. Microbiol.">
        <title>Gramella jeungdoensis sp. nov., isolated from a solar saltern in Korea.</title>
        <authorList>
            <person name="Joung Y."/>
            <person name="Kim H."/>
            <person name="Jang T."/>
            <person name="Ahn T.S."/>
            <person name="Joh K."/>
        </authorList>
    </citation>
    <scope>NUCLEOTIDE SEQUENCE [LARGE SCALE GENOMIC DNA]</scope>
    <source>
        <strain evidence="10 11">KCTC 23123</strain>
    </source>
</reference>
<proteinExistence type="inferred from homology"/>
<organism evidence="10 11">
    <name type="scientific">Gramella jeungdoensis</name>
    <dbReference type="NCBI Taxonomy" id="708091"/>
    <lineage>
        <taxon>Bacteria</taxon>
        <taxon>Pseudomonadati</taxon>
        <taxon>Bacteroidota</taxon>
        <taxon>Flavobacteriia</taxon>
        <taxon>Flavobacteriales</taxon>
        <taxon>Flavobacteriaceae</taxon>
        <taxon>Christiangramia</taxon>
    </lineage>
</organism>
<dbReference type="InterPro" id="IPR023996">
    <property type="entry name" value="TonB-dep_OMP_SusC/RagA"/>
</dbReference>
<evidence type="ECO:0000313" key="10">
    <source>
        <dbReference type="EMBL" id="TEW76549.1"/>
    </source>
</evidence>
<keyword evidence="10" id="KW-0675">Receptor</keyword>
<accession>A0A4Y8AVP1</accession>
<dbReference type="InterPro" id="IPR012910">
    <property type="entry name" value="Plug_dom"/>
</dbReference>
<comment type="subcellular location">
    <subcellularLocation>
        <location evidence="1 7">Cell outer membrane</location>
        <topology evidence="1 7">Multi-pass membrane protein</topology>
    </subcellularLocation>
</comment>
<feature type="domain" description="TonB-dependent receptor plug" evidence="9">
    <location>
        <begin position="156"/>
        <end position="267"/>
    </location>
</feature>
<keyword evidence="3 7" id="KW-1134">Transmembrane beta strand</keyword>
<evidence type="ECO:0000256" key="7">
    <source>
        <dbReference type="PROSITE-ProRule" id="PRU01360"/>
    </source>
</evidence>
<keyword evidence="2 7" id="KW-0813">Transport</keyword>
<evidence type="ECO:0000256" key="2">
    <source>
        <dbReference type="ARBA" id="ARBA00022448"/>
    </source>
</evidence>
<dbReference type="Pfam" id="PF13715">
    <property type="entry name" value="CarbopepD_reg_2"/>
    <property type="match status" value="1"/>
</dbReference>
<evidence type="ECO:0000256" key="8">
    <source>
        <dbReference type="SAM" id="SignalP"/>
    </source>
</evidence>
<dbReference type="InterPro" id="IPR039426">
    <property type="entry name" value="TonB-dep_rcpt-like"/>
</dbReference>
<dbReference type="Proteomes" id="UP000298517">
    <property type="component" value="Unassembled WGS sequence"/>
</dbReference>
<dbReference type="Gene3D" id="2.40.170.20">
    <property type="entry name" value="TonB-dependent receptor, beta-barrel domain"/>
    <property type="match status" value="1"/>
</dbReference>
<evidence type="ECO:0000256" key="1">
    <source>
        <dbReference type="ARBA" id="ARBA00004571"/>
    </source>
</evidence>
<keyword evidence="8" id="KW-0732">Signal</keyword>
<evidence type="ECO:0000256" key="3">
    <source>
        <dbReference type="ARBA" id="ARBA00022452"/>
    </source>
</evidence>
<evidence type="ECO:0000313" key="11">
    <source>
        <dbReference type="Proteomes" id="UP000298517"/>
    </source>
</evidence>
<dbReference type="InterPro" id="IPR037066">
    <property type="entry name" value="Plug_dom_sf"/>
</dbReference>
<dbReference type="Pfam" id="PF07715">
    <property type="entry name" value="Plug"/>
    <property type="match status" value="1"/>
</dbReference>
<sequence length="1079" mass="119519">MEIKKLKMKISVFILLFSIFQITATTVHSKTNLMNVSVNSSLNEISIDEKQNLITENSPKNVTQTVTITGVVSDASGNPLPGVSIMIVGTTKGTDTDFDGNYTLEAKKGDVLQFSYMGMKTKKVTVGNSNTINVSLDDDSSALEEVVIVGYGTQKKVNLTGAVSTVSAEQIESRPVSNVMNAIQGAVPNMLLSVGNSGGEPGANMAISIRGVGSLSGNDSPYVIVDGMPLDNPNEINNINPEDIANISVLKDAASTAIYGSKAAFGVILITTKSGSASDGVNVTYSNNFIFASPLKLPEMMNSVDFANFFNLSATNGGSGKVFSDEVMARIIAYAEDPVNNPNTVPNASGDRYQQYTGSNANTDWFDAMYKDVVARQQHNISLSGKQNKVKYFLSGSFFDQDGIMEYGDDEYQRYTLNSKIDTEVNDWFSMNANIRLSKTSIERPSYDRGLYLHNIARRWPVNGIIMPNGSYSDGSEIPFVMDGGRYNNDNETTNTNLNFIFEPIKDLKVTATLLYRNTQYIYNNHNAKVSTTGPAGNEIINRAWNDVSKYASKSTYLSPNLVISYNKSLNNETHNFSGVVGFQQEEDKYTNLWGKRNDLITDNVPSISTAVGDDQTDDGVGHYATRGYFGRLSYDYQGKYLIEFNGRYDASSKFARDDRWAFFPSVSAGYNLAKEDFWNVDQIGMLKLRFSYGNLGNQNVSNYLYVPRMPVNTNLWWVTDSGRPNYTTTPGLISSDITWEKVSTTNFGVDVSAMNSRLSASLDVFTRQTEDMFGPAEKYPGLLGTGAPLSNNASLETKGFGLVVKWNDEINDFKYGASFNISNAKTTVLEYKNPNNLLNTYREGQTIGEIWGFETVGLYQSQEEIDNGADQSTMYGGVWFPGDVQYKDLNDDGHIDWGDSTTDNPGDRKIIGNSTPQYQFGLNMNASYKGIDLSMIWQGIGKRDLYIGGPYMFGVQGNLWQSAGFVDHLDYWSETNTDAYYARPSFRSSWRNQETQTRYLQNAAYLRLKNISLGYTFPKTILETLNLSKLRVFVSGENVLTFTKMADMFDPETTGGYWGSGKIYPLQKVLAIGMNVQF</sequence>
<comment type="similarity">
    <text evidence="7">Belongs to the TonB-dependent receptor family.</text>
</comment>
<keyword evidence="6 7" id="KW-0998">Cell outer membrane</keyword>
<dbReference type="AlphaFoldDB" id="A0A4Y8AVP1"/>
<dbReference type="InterPro" id="IPR036942">
    <property type="entry name" value="Beta-barrel_TonB_sf"/>
</dbReference>
<keyword evidence="11" id="KW-1185">Reference proteome</keyword>
<keyword evidence="4 7" id="KW-0812">Transmembrane</keyword>
<comment type="caution">
    <text evidence="10">The sequence shown here is derived from an EMBL/GenBank/DDBJ whole genome shotgun (WGS) entry which is preliminary data.</text>
</comment>
<feature type="signal peptide" evidence="8">
    <location>
        <begin position="1"/>
        <end position="24"/>
    </location>
</feature>
<dbReference type="Gene3D" id="2.60.40.1120">
    <property type="entry name" value="Carboxypeptidase-like, regulatory domain"/>
    <property type="match status" value="1"/>
</dbReference>
<dbReference type="GO" id="GO:0009279">
    <property type="term" value="C:cell outer membrane"/>
    <property type="evidence" value="ECO:0007669"/>
    <property type="project" value="UniProtKB-SubCell"/>
</dbReference>
<evidence type="ECO:0000259" key="9">
    <source>
        <dbReference type="Pfam" id="PF07715"/>
    </source>
</evidence>
<dbReference type="Gene3D" id="2.170.130.10">
    <property type="entry name" value="TonB-dependent receptor, plug domain"/>
    <property type="match status" value="1"/>
</dbReference>
<dbReference type="SUPFAM" id="SSF49464">
    <property type="entry name" value="Carboxypeptidase regulatory domain-like"/>
    <property type="match status" value="1"/>
</dbReference>
<name>A0A4Y8AVP1_9FLAO</name>
<protein>
    <submittedName>
        <fullName evidence="10">TonB-dependent receptor</fullName>
    </submittedName>
</protein>
<keyword evidence="5 7" id="KW-0472">Membrane</keyword>
<dbReference type="FunFam" id="2.60.40.1120:FF:000003">
    <property type="entry name" value="Outer membrane protein Omp121"/>
    <property type="match status" value="1"/>
</dbReference>
<dbReference type="EMBL" id="SNQI01000001">
    <property type="protein sequence ID" value="TEW76549.1"/>
    <property type="molecule type" value="Genomic_DNA"/>
</dbReference>
<dbReference type="SUPFAM" id="SSF56935">
    <property type="entry name" value="Porins"/>
    <property type="match status" value="1"/>
</dbReference>
<dbReference type="PROSITE" id="PS52016">
    <property type="entry name" value="TONB_DEPENDENT_REC_3"/>
    <property type="match status" value="1"/>
</dbReference>
<gene>
    <name evidence="10" type="ORF">E2488_01485</name>
</gene>
<evidence type="ECO:0000256" key="4">
    <source>
        <dbReference type="ARBA" id="ARBA00022692"/>
    </source>
</evidence>
<feature type="chain" id="PRO_5021401880" evidence="8">
    <location>
        <begin position="25"/>
        <end position="1079"/>
    </location>
</feature>
<dbReference type="InterPro" id="IPR008969">
    <property type="entry name" value="CarboxyPept-like_regulatory"/>
</dbReference>
<evidence type="ECO:0000256" key="6">
    <source>
        <dbReference type="ARBA" id="ARBA00023237"/>
    </source>
</evidence>
<evidence type="ECO:0000256" key="5">
    <source>
        <dbReference type="ARBA" id="ARBA00023136"/>
    </source>
</evidence>
<dbReference type="NCBIfam" id="TIGR04057">
    <property type="entry name" value="SusC_RagA_signa"/>
    <property type="match status" value="1"/>
</dbReference>